<dbReference type="AlphaFoldDB" id="A0AAW9CL95"/>
<name>A0AAW9CL95_BURTH</name>
<protein>
    <submittedName>
        <fullName evidence="1">Uncharacterized protein</fullName>
    </submittedName>
</protein>
<evidence type="ECO:0000313" key="1">
    <source>
        <dbReference type="EMBL" id="MDW9251663.1"/>
    </source>
</evidence>
<sequence length="39" mass="4545">MGRTLAKREIFVYSETRNLRRNFVSSYIDFVCVWSGAAT</sequence>
<accession>A0AAW9CL95</accession>
<reference evidence="1" key="1">
    <citation type="submission" date="2018-08" db="EMBL/GenBank/DDBJ databases">
        <title>Identification of Burkholderia cepacia strains that express a Burkholderia pseudomallei-like capsular polysaccharide.</title>
        <authorList>
            <person name="Burtnick M.N."/>
            <person name="Vongsouvath M."/>
            <person name="Newton P."/>
            <person name="Wuthiekanun V."/>
            <person name="Limmathurotsakul D."/>
            <person name="Brett P.J."/>
            <person name="Chantratita N."/>
            <person name="Dance D.A."/>
        </authorList>
    </citation>
    <scope>NUCLEOTIDE SEQUENCE</scope>
    <source>
        <strain evidence="1">SBXCC001</strain>
    </source>
</reference>
<dbReference type="Proteomes" id="UP001272137">
    <property type="component" value="Unassembled WGS sequence"/>
</dbReference>
<dbReference type="EMBL" id="QXCT01000001">
    <property type="protein sequence ID" value="MDW9251663.1"/>
    <property type="molecule type" value="Genomic_DNA"/>
</dbReference>
<evidence type="ECO:0000313" key="2">
    <source>
        <dbReference type="Proteomes" id="UP001272137"/>
    </source>
</evidence>
<organism evidence="1 2">
    <name type="scientific">Burkholderia thailandensis</name>
    <dbReference type="NCBI Taxonomy" id="57975"/>
    <lineage>
        <taxon>Bacteria</taxon>
        <taxon>Pseudomonadati</taxon>
        <taxon>Pseudomonadota</taxon>
        <taxon>Betaproteobacteria</taxon>
        <taxon>Burkholderiales</taxon>
        <taxon>Burkholderiaceae</taxon>
        <taxon>Burkholderia</taxon>
        <taxon>pseudomallei group</taxon>
    </lineage>
</organism>
<gene>
    <name evidence="1" type="ORF">C7S16_5144</name>
</gene>
<comment type="caution">
    <text evidence="1">The sequence shown here is derived from an EMBL/GenBank/DDBJ whole genome shotgun (WGS) entry which is preliminary data.</text>
</comment>
<proteinExistence type="predicted"/>